<feature type="transmembrane region" description="Helical" evidence="2">
    <location>
        <begin position="21"/>
        <end position="42"/>
    </location>
</feature>
<dbReference type="InterPro" id="IPR011990">
    <property type="entry name" value="TPR-like_helical_dom_sf"/>
</dbReference>
<name>A0A150X070_ROSEK</name>
<accession>A0A150X070</accession>
<dbReference type="SUPFAM" id="SSF48452">
    <property type="entry name" value="TPR-like"/>
    <property type="match status" value="1"/>
</dbReference>
<keyword evidence="2" id="KW-0812">Transmembrane</keyword>
<reference evidence="3" key="1">
    <citation type="submission" date="2016-01" db="EMBL/GenBank/DDBJ databases">
        <title>Genome sequencing of Roseivirga ehrenbergii KMM 6017.</title>
        <authorList>
            <person name="Selvaratnam C."/>
            <person name="Thevarajoo S."/>
            <person name="Goh K.M."/>
            <person name="Ee R."/>
            <person name="Chan K.-G."/>
            <person name="Chong C.S."/>
        </authorList>
    </citation>
    <scope>NUCLEOTIDE SEQUENCE [LARGE SCALE GENOMIC DNA]</scope>
    <source>
        <strain evidence="3">KMM 6017</strain>
    </source>
</reference>
<proteinExistence type="predicted"/>
<keyword evidence="2" id="KW-1133">Transmembrane helix</keyword>
<dbReference type="AlphaFoldDB" id="A0A150X070"/>
<dbReference type="EMBL" id="LQZQ01000049">
    <property type="protein sequence ID" value="KYG72129.1"/>
    <property type="molecule type" value="Genomic_DNA"/>
</dbReference>
<keyword evidence="2" id="KW-0472">Membrane</keyword>
<keyword evidence="4" id="KW-1185">Reference proteome</keyword>
<gene>
    <name evidence="3" type="ORF">MB14_08755</name>
</gene>
<evidence type="ECO:0000313" key="3">
    <source>
        <dbReference type="EMBL" id="KYG72129.1"/>
    </source>
</evidence>
<dbReference type="Gene3D" id="1.25.40.10">
    <property type="entry name" value="Tetratricopeptide repeat domain"/>
    <property type="match status" value="1"/>
</dbReference>
<dbReference type="Proteomes" id="UP000075583">
    <property type="component" value="Unassembled WGS sequence"/>
</dbReference>
<evidence type="ECO:0000256" key="1">
    <source>
        <dbReference type="PROSITE-ProRule" id="PRU00339"/>
    </source>
</evidence>
<keyword evidence="1" id="KW-0802">TPR repeat</keyword>
<protein>
    <submittedName>
        <fullName evidence="3">Uncharacterized protein</fullName>
    </submittedName>
</protein>
<evidence type="ECO:0000313" key="4">
    <source>
        <dbReference type="Proteomes" id="UP000075583"/>
    </source>
</evidence>
<feature type="repeat" description="TPR" evidence="1">
    <location>
        <begin position="329"/>
        <end position="362"/>
    </location>
</feature>
<dbReference type="InterPro" id="IPR019734">
    <property type="entry name" value="TPR_rpt"/>
</dbReference>
<dbReference type="RefSeq" id="WP_062593098.1">
    <property type="nucleotide sequence ID" value="NZ_LQZQ01000049.1"/>
</dbReference>
<organism evidence="3 4">
    <name type="scientific">Roseivirga ehrenbergii (strain DSM 102268 / JCM 13514 / KCTC 12282 / NCIMB 14502 / KMM 6017)</name>
    <dbReference type="NCBI Taxonomy" id="279360"/>
    <lineage>
        <taxon>Bacteria</taxon>
        <taxon>Pseudomonadati</taxon>
        <taxon>Bacteroidota</taxon>
        <taxon>Cytophagia</taxon>
        <taxon>Cytophagales</taxon>
        <taxon>Roseivirgaceae</taxon>
        <taxon>Roseivirga</taxon>
    </lineage>
</organism>
<sequence>MIKIFRKTRQKLLSEGKIGRYLKYAVGEIVLVVIGILIALQLNTLNEKRKSADALKSYYNQILQDLAKDYPYINAQISDLESNIALYEAYITALPNQESLEAVVESSTKLNPFYNNLSFNKNTIETLENTGDIRLLPSNIKNSLIDLKNLQDLVIKAKLSNNETFINQFLEATKLGYTPNGFPTLDLSKVTGQLYKGTIADDLPEIALTLKSAFTFKYVTEKDELKSFNSMKNALNNLFTVINYELGSPHKSIDRVFSDLIPLPELLEEGKTVDEIITLIKEQDRNDPEYNISEASINALGYYYLNTTKENRKALKVFELNIELYPEAWNTYDSYGECLLRIGDIENGIKAYQKSIALNPENEGAIKVLSDLKLEN</sequence>
<dbReference type="PROSITE" id="PS50005">
    <property type="entry name" value="TPR"/>
    <property type="match status" value="1"/>
</dbReference>
<comment type="caution">
    <text evidence="3">The sequence shown here is derived from an EMBL/GenBank/DDBJ whole genome shotgun (WGS) entry which is preliminary data.</text>
</comment>
<dbReference type="STRING" id="279360.MB14_08755"/>
<evidence type="ECO:0000256" key="2">
    <source>
        <dbReference type="SAM" id="Phobius"/>
    </source>
</evidence>
<dbReference type="OrthoDB" id="9793489at2"/>